<protein>
    <submittedName>
        <fullName evidence="1">Uncharacterized protein</fullName>
    </submittedName>
</protein>
<dbReference type="EMBL" id="PDCK01000039">
    <property type="protein sequence ID" value="PRQ55400.1"/>
    <property type="molecule type" value="Genomic_DNA"/>
</dbReference>
<accession>A0A2P6S9M8</accession>
<organism evidence="1 2">
    <name type="scientific">Rosa chinensis</name>
    <name type="common">China rose</name>
    <dbReference type="NCBI Taxonomy" id="74649"/>
    <lineage>
        <taxon>Eukaryota</taxon>
        <taxon>Viridiplantae</taxon>
        <taxon>Streptophyta</taxon>
        <taxon>Embryophyta</taxon>
        <taxon>Tracheophyta</taxon>
        <taxon>Spermatophyta</taxon>
        <taxon>Magnoliopsida</taxon>
        <taxon>eudicotyledons</taxon>
        <taxon>Gunneridae</taxon>
        <taxon>Pentapetalae</taxon>
        <taxon>rosids</taxon>
        <taxon>fabids</taxon>
        <taxon>Rosales</taxon>
        <taxon>Rosaceae</taxon>
        <taxon>Rosoideae</taxon>
        <taxon>Rosoideae incertae sedis</taxon>
        <taxon>Rosa</taxon>
    </lineage>
</organism>
<gene>
    <name evidence="1" type="ORF">RchiOBHm_Chr1g0324151</name>
</gene>
<reference evidence="1 2" key="1">
    <citation type="journal article" date="2018" name="Nat. Genet.">
        <title>The Rosa genome provides new insights in the design of modern roses.</title>
        <authorList>
            <person name="Bendahmane M."/>
        </authorList>
    </citation>
    <scope>NUCLEOTIDE SEQUENCE [LARGE SCALE GENOMIC DNA]</scope>
    <source>
        <strain evidence="2">cv. Old Blush</strain>
    </source>
</reference>
<name>A0A2P6S9M8_ROSCH</name>
<sequence>MVSSDFYSDHPTFTPGHPVPLFSPLPIVITSAIPTITINPQLFTTAKSTTITIILPIPL</sequence>
<comment type="caution">
    <text evidence="1">The sequence shown here is derived from an EMBL/GenBank/DDBJ whole genome shotgun (WGS) entry which is preliminary data.</text>
</comment>
<evidence type="ECO:0000313" key="2">
    <source>
        <dbReference type="Proteomes" id="UP000238479"/>
    </source>
</evidence>
<dbReference type="Gramene" id="PRQ55400">
    <property type="protein sequence ID" value="PRQ55400"/>
    <property type="gene ID" value="RchiOBHm_Chr1g0324151"/>
</dbReference>
<proteinExistence type="predicted"/>
<dbReference type="Proteomes" id="UP000238479">
    <property type="component" value="Chromosome 1"/>
</dbReference>
<evidence type="ECO:0000313" key="1">
    <source>
        <dbReference type="EMBL" id="PRQ55400.1"/>
    </source>
</evidence>
<dbReference type="AlphaFoldDB" id="A0A2P6S9M8"/>
<keyword evidence="2" id="KW-1185">Reference proteome</keyword>